<dbReference type="Pfam" id="PF00528">
    <property type="entry name" value="BPD_transp_1"/>
    <property type="match status" value="1"/>
</dbReference>
<dbReference type="SUPFAM" id="SSF161098">
    <property type="entry name" value="MetI-like"/>
    <property type="match status" value="1"/>
</dbReference>
<dbReference type="EMBL" id="NQWH01000008">
    <property type="protein sequence ID" value="PHP28143.1"/>
    <property type="molecule type" value="Genomic_DNA"/>
</dbReference>
<keyword evidence="2 9" id="KW-0813">Transport</keyword>
<proteinExistence type="inferred from homology"/>
<dbReference type="CDD" id="cd06261">
    <property type="entry name" value="TM_PBP2"/>
    <property type="match status" value="1"/>
</dbReference>
<evidence type="ECO:0000256" key="2">
    <source>
        <dbReference type="ARBA" id="ARBA00022448"/>
    </source>
</evidence>
<dbReference type="InterPro" id="IPR050366">
    <property type="entry name" value="BP-dependent_transpt_permease"/>
</dbReference>
<protein>
    <submittedName>
        <fullName evidence="11">ABC transporter permease</fullName>
    </submittedName>
</protein>
<evidence type="ECO:0000256" key="8">
    <source>
        <dbReference type="ARBA" id="ARBA00023136"/>
    </source>
</evidence>
<keyword evidence="4 9" id="KW-0812">Transmembrane</keyword>
<reference evidence="11 12" key="1">
    <citation type="submission" date="2017-08" db="EMBL/GenBank/DDBJ databases">
        <title>Draft Genome Sequence of Loktanella cinnabarina Strain XM1, Isolated from Coastal Surface Water.</title>
        <authorList>
            <person name="Ma R."/>
            <person name="Wang J."/>
            <person name="Wang Q."/>
            <person name="Ma Z."/>
            <person name="Li J."/>
            <person name="Chen L."/>
        </authorList>
    </citation>
    <scope>NUCLEOTIDE SEQUENCE [LARGE SCALE GENOMIC DNA]</scope>
    <source>
        <strain evidence="11 12">XM1</strain>
    </source>
</reference>
<dbReference type="GO" id="GO:0015833">
    <property type="term" value="P:peptide transport"/>
    <property type="evidence" value="ECO:0007669"/>
    <property type="project" value="UniProtKB-KW"/>
</dbReference>
<evidence type="ECO:0000259" key="10">
    <source>
        <dbReference type="PROSITE" id="PS50928"/>
    </source>
</evidence>
<dbReference type="PANTHER" id="PTHR43386">
    <property type="entry name" value="OLIGOPEPTIDE TRANSPORT SYSTEM PERMEASE PROTEIN APPC"/>
    <property type="match status" value="1"/>
</dbReference>
<feature type="transmembrane region" description="Helical" evidence="9">
    <location>
        <begin position="46"/>
        <end position="65"/>
    </location>
</feature>
<comment type="caution">
    <text evidence="11">The sequence shown here is derived from an EMBL/GenBank/DDBJ whole genome shotgun (WGS) entry which is preliminary data.</text>
</comment>
<feature type="transmembrane region" description="Helical" evidence="9">
    <location>
        <begin position="153"/>
        <end position="173"/>
    </location>
</feature>
<evidence type="ECO:0000256" key="6">
    <source>
        <dbReference type="ARBA" id="ARBA00022927"/>
    </source>
</evidence>
<keyword evidence="5" id="KW-0571">Peptide transport</keyword>
<dbReference type="PANTHER" id="PTHR43386:SF1">
    <property type="entry name" value="D,D-DIPEPTIDE TRANSPORT SYSTEM PERMEASE PROTEIN DDPC-RELATED"/>
    <property type="match status" value="1"/>
</dbReference>
<name>A0A2G1MHB3_9RHOB</name>
<keyword evidence="6" id="KW-0653">Protein transport</keyword>
<dbReference type="AlphaFoldDB" id="A0A2G1MHB3"/>
<evidence type="ECO:0000256" key="5">
    <source>
        <dbReference type="ARBA" id="ARBA00022856"/>
    </source>
</evidence>
<dbReference type="InterPro" id="IPR000515">
    <property type="entry name" value="MetI-like"/>
</dbReference>
<dbReference type="GO" id="GO:0005886">
    <property type="term" value="C:plasma membrane"/>
    <property type="evidence" value="ECO:0007669"/>
    <property type="project" value="UniProtKB-SubCell"/>
</dbReference>
<keyword evidence="3" id="KW-1003">Cell membrane</keyword>
<evidence type="ECO:0000256" key="9">
    <source>
        <dbReference type="RuleBase" id="RU363032"/>
    </source>
</evidence>
<gene>
    <name evidence="11" type="ORF">CJ301_07105</name>
</gene>
<comment type="similarity">
    <text evidence="9">Belongs to the binding-protein-dependent transport system permease family.</text>
</comment>
<keyword evidence="8 9" id="KW-0472">Membrane</keyword>
<accession>A0A2G1MHB3</accession>
<dbReference type="Gene3D" id="1.10.3720.10">
    <property type="entry name" value="MetI-like"/>
    <property type="match status" value="1"/>
</dbReference>
<keyword evidence="12" id="KW-1185">Reference proteome</keyword>
<comment type="subcellular location">
    <subcellularLocation>
        <location evidence="1 9">Cell membrane</location>
        <topology evidence="1 9">Multi-pass membrane protein</topology>
    </subcellularLocation>
</comment>
<evidence type="ECO:0000313" key="11">
    <source>
        <dbReference type="EMBL" id="PHP28143.1"/>
    </source>
</evidence>
<feature type="domain" description="ABC transmembrane type-1" evidence="10">
    <location>
        <begin position="114"/>
        <end position="305"/>
    </location>
</feature>
<dbReference type="OrthoDB" id="9766870at2"/>
<evidence type="ECO:0000256" key="3">
    <source>
        <dbReference type="ARBA" id="ARBA00022475"/>
    </source>
</evidence>
<evidence type="ECO:0000313" key="12">
    <source>
        <dbReference type="Proteomes" id="UP000221860"/>
    </source>
</evidence>
<dbReference type="RefSeq" id="WP_099275779.1">
    <property type="nucleotide sequence ID" value="NZ_KZ304955.1"/>
</dbReference>
<dbReference type="GO" id="GO:0015031">
    <property type="term" value="P:protein transport"/>
    <property type="evidence" value="ECO:0007669"/>
    <property type="project" value="UniProtKB-KW"/>
</dbReference>
<dbReference type="Proteomes" id="UP000221860">
    <property type="component" value="Unassembled WGS sequence"/>
</dbReference>
<evidence type="ECO:0000256" key="7">
    <source>
        <dbReference type="ARBA" id="ARBA00022989"/>
    </source>
</evidence>
<evidence type="ECO:0000256" key="1">
    <source>
        <dbReference type="ARBA" id="ARBA00004651"/>
    </source>
</evidence>
<organism evidence="11 12">
    <name type="scientific">Limimaricola cinnabarinus</name>
    <dbReference type="NCBI Taxonomy" id="1125964"/>
    <lineage>
        <taxon>Bacteria</taxon>
        <taxon>Pseudomonadati</taxon>
        <taxon>Pseudomonadota</taxon>
        <taxon>Alphaproteobacteria</taxon>
        <taxon>Rhodobacterales</taxon>
        <taxon>Paracoccaceae</taxon>
        <taxon>Limimaricola</taxon>
    </lineage>
</organism>
<feature type="transmembrane region" description="Helical" evidence="9">
    <location>
        <begin position="278"/>
        <end position="304"/>
    </location>
</feature>
<dbReference type="PROSITE" id="PS50928">
    <property type="entry name" value="ABC_TM1"/>
    <property type="match status" value="1"/>
</dbReference>
<dbReference type="InterPro" id="IPR035906">
    <property type="entry name" value="MetI-like_sf"/>
</dbReference>
<feature type="transmembrane region" description="Helical" evidence="9">
    <location>
        <begin position="231"/>
        <end position="258"/>
    </location>
</feature>
<dbReference type="GO" id="GO:0055085">
    <property type="term" value="P:transmembrane transport"/>
    <property type="evidence" value="ECO:0007669"/>
    <property type="project" value="InterPro"/>
</dbReference>
<keyword evidence="7 9" id="KW-1133">Transmembrane helix</keyword>
<evidence type="ECO:0000256" key="4">
    <source>
        <dbReference type="ARBA" id="ARBA00022692"/>
    </source>
</evidence>
<sequence length="330" mass="35018">MGQFQTRSRKAATEAQTAEAEDAPVVVQRSSASLTFRRLAHDPASVIAFMFIIALVAFAVGAPLVEAWTGHGPIEQYRETALSPVGLPVGPNAEFLLGGDQLGRDVLVRIAYGARVSLLVGVLASLLAATIGVTVGMLAGYFGGWVDVVLGRLMDLVMSVPFLLCALALVSVFGPSLPLSVSVIVFFSWTTIGRVIRAETTSLVRREFVQASRSLGAGHGYILLRDILPNLALTIIIYTTMLIPNAIVFEATLSYLGMGIVPPTPSWGGMLAEAGANSIYLVAWWLVVFPGLALLASTLAFNILGDGLRDALDPSARGRAVLRKKKLTKG</sequence>
<feature type="transmembrane region" description="Helical" evidence="9">
    <location>
        <begin position="116"/>
        <end position="141"/>
    </location>
</feature>